<sequence length="137" mass="16373">MNLINFHTFEKNKKYIQENKCMTIGQGLSHSWSIMLYGNGYNKYFITVSYLDKEYTIVIEEKHICEWSIRSKYEEGDEEYENIKFDAFGKLDDYYYRFSNCDNDDDFNHLSNNNCKKVKIIDITIENNQNNVPLINS</sequence>
<accession>A0A3G4ZU63</accession>
<organism evidence="1">
    <name type="scientific">Barrevirus sp</name>
    <dbReference type="NCBI Taxonomy" id="2487763"/>
    <lineage>
        <taxon>Viruses</taxon>
        <taxon>Varidnaviria</taxon>
        <taxon>Bamfordvirae</taxon>
        <taxon>Nucleocytoviricota</taxon>
        <taxon>Megaviricetes</taxon>
        <taxon>Imitervirales</taxon>
        <taxon>Mimiviridae</taxon>
        <taxon>Klosneuvirinae</taxon>
    </lineage>
</organism>
<proteinExistence type="predicted"/>
<dbReference type="EMBL" id="MK072003">
    <property type="protein sequence ID" value="AYV76969.1"/>
    <property type="molecule type" value="Genomic_DNA"/>
</dbReference>
<protein>
    <submittedName>
        <fullName evidence="1">Uncharacterized protein</fullName>
    </submittedName>
</protein>
<name>A0A3G4ZU63_9VIRU</name>
<gene>
    <name evidence="1" type="ORF">Barrevirus6_7</name>
</gene>
<reference evidence="1" key="1">
    <citation type="submission" date="2018-10" db="EMBL/GenBank/DDBJ databases">
        <title>Hidden diversity of soil giant viruses.</title>
        <authorList>
            <person name="Schulz F."/>
            <person name="Alteio L."/>
            <person name="Goudeau D."/>
            <person name="Ryan E.M."/>
            <person name="Malmstrom R.R."/>
            <person name="Blanchard J."/>
            <person name="Woyke T."/>
        </authorList>
    </citation>
    <scope>NUCLEOTIDE SEQUENCE</scope>
    <source>
        <strain evidence="1">BAV1</strain>
    </source>
</reference>
<evidence type="ECO:0000313" key="1">
    <source>
        <dbReference type="EMBL" id="AYV76969.1"/>
    </source>
</evidence>